<evidence type="ECO:0000313" key="3">
    <source>
        <dbReference type="Proteomes" id="UP001243989"/>
    </source>
</evidence>
<evidence type="ECO:0000256" key="1">
    <source>
        <dbReference type="SAM" id="SignalP"/>
    </source>
</evidence>
<reference evidence="2" key="1">
    <citation type="submission" date="2021-06" db="EMBL/GenBank/DDBJ databases">
        <title>Comparative genomics, transcriptomics and evolutionary studies reveal genomic signatures of adaptation to plant cell wall in hemibiotrophic fungi.</title>
        <authorList>
            <consortium name="DOE Joint Genome Institute"/>
            <person name="Baroncelli R."/>
            <person name="Diaz J.F."/>
            <person name="Benocci T."/>
            <person name="Peng M."/>
            <person name="Battaglia E."/>
            <person name="Haridas S."/>
            <person name="Andreopoulos W."/>
            <person name="Labutti K."/>
            <person name="Pangilinan J."/>
            <person name="Floch G.L."/>
            <person name="Makela M.R."/>
            <person name="Henrissat B."/>
            <person name="Grigoriev I.V."/>
            <person name="Crouch J.A."/>
            <person name="De Vries R.P."/>
            <person name="Sukno S.A."/>
            <person name="Thon M.R."/>
        </authorList>
    </citation>
    <scope>NUCLEOTIDE SEQUENCE</scope>
    <source>
        <strain evidence="2">CBS 102054</strain>
    </source>
</reference>
<dbReference type="RefSeq" id="XP_060447824.1">
    <property type="nucleotide sequence ID" value="XM_060590090.1"/>
</dbReference>
<organism evidence="2 3">
    <name type="scientific">Colletotrichum phormii</name>
    <dbReference type="NCBI Taxonomy" id="359342"/>
    <lineage>
        <taxon>Eukaryota</taxon>
        <taxon>Fungi</taxon>
        <taxon>Dikarya</taxon>
        <taxon>Ascomycota</taxon>
        <taxon>Pezizomycotina</taxon>
        <taxon>Sordariomycetes</taxon>
        <taxon>Hypocreomycetidae</taxon>
        <taxon>Glomerellales</taxon>
        <taxon>Glomerellaceae</taxon>
        <taxon>Colletotrichum</taxon>
        <taxon>Colletotrichum acutatum species complex</taxon>
    </lineage>
</organism>
<comment type="caution">
    <text evidence="2">The sequence shown here is derived from an EMBL/GenBank/DDBJ whole genome shotgun (WGS) entry which is preliminary data.</text>
</comment>
<evidence type="ECO:0000313" key="2">
    <source>
        <dbReference type="EMBL" id="KAK1639217.1"/>
    </source>
</evidence>
<accession>A0AAJ0EGD8</accession>
<keyword evidence="1" id="KW-0732">Signal</keyword>
<protein>
    <submittedName>
        <fullName evidence="2">Uncharacterized protein</fullName>
    </submittedName>
</protein>
<dbReference type="GeneID" id="85474952"/>
<name>A0AAJ0EGD8_9PEZI</name>
<feature type="signal peptide" evidence="1">
    <location>
        <begin position="1"/>
        <end position="31"/>
    </location>
</feature>
<dbReference type="EMBL" id="JAHMHQ010000006">
    <property type="protein sequence ID" value="KAK1639217.1"/>
    <property type="molecule type" value="Genomic_DNA"/>
</dbReference>
<keyword evidence="3" id="KW-1185">Reference proteome</keyword>
<dbReference type="AlphaFoldDB" id="A0AAJ0EGD8"/>
<sequence length="84" mass="9369">MFPRAREPKDPMGPLPILIPALFLFFLLHSAKPPENRGTCSRPGSPFQHLIVNDWITRLSVGHRRPKPHLSMAGLPSPLQKALA</sequence>
<dbReference type="Proteomes" id="UP001243989">
    <property type="component" value="Unassembled WGS sequence"/>
</dbReference>
<gene>
    <name evidence="2" type="ORF">BDP81DRAFT_423697</name>
</gene>
<proteinExistence type="predicted"/>
<feature type="chain" id="PRO_5042520159" evidence="1">
    <location>
        <begin position="32"/>
        <end position="84"/>
    </location>
</feature>